<protein>
    <submittedName>
        <fullName evidence="7">GtrA family protein</fullName>
    </submittedName>
</protein>
<proteinExistence type="predicted"/>
<dbReference type="KEGG" id="dol:Dole_1441"/>
<evidence type="ECO:0000256" key="3">
    <source>
        <dbReference type="ARBA" id="ARBA00022989"/>
    </source>
</evidence>
<accession>A8ZZ92</accession>
<dbReference type="GO" id="GO:0000271">
    <property type="term" value="P:polysaccharide biosynthetic process"/>
    <property type="evidence" value="ECO:0007669"/>
    <property type="project" value="InterPro"/>
</dbReference>
<keyword evidence="3 5" id="KW-1133">Transmembrane helix</keyword>
<name>A8ZZ92_DESOH</name>
<evidence type="ECO:0000256" key="5">
    <source>
        <dbReference type="SAM" id="Phobius"/>
    </source>
</evidence>
<keyword evidence="8" id="KW-1185">Reference proteome</keyword>
<dbReference type="AlphaFoldDB" id="A8ZZ92"/>
<dbReference type="Proteomes" id="UP000008561">
    <property type="component" value="Chromosome"/>
</dbReference>
<evidence type="ECO:0000313" key="7">
    <source>
        <dbReference type="EMBL" id="ABW67245.1"/>
    </source>
</evidence>
<feature type="domain" description="GtrA/DPMS transmembrane" evidence="6">
    <location>
        <begin position="2"/>
        <end position="106"/>
    </location>
</feature>
<dbReference type="EMBL" id="CP000859">
    <property type="protein sequence ID" value="ABW67245.1"/>
    <property type="molecule type" value="Genomic_DNA"/>
</dbReference>
<keyword evidence="4 5" id="KW-0472">Membrane</keyword>
<reference evidence="7 8" key="1">
    <citation type="submission" date="2007-10" db="EMBL/GenBank/DDBJ databases">
        <title>Complete sequence of Desulfococcus oleovorans Hxd3.</title>
        <authorList>
            <consortium name="US DOE Joint Genome Institute"/>
            <person name="Copeland A."/>
            <person name="Lucas S."/>
            <person name="Lapidus A."/>
            <person name="Barry K."/>
            <person name="Glavina del Rio T."/>
            <person name="Dalin E."/>
            <person name="Tice H."/>
            <person name="Pitluck S."/>
            <person name="Kiss H."/>
            <person name="Brettin T."/>
            <person name="Bruce D."/>
            <person name="Detter J.C."/>
            <person name="Han C."/>
            <person name="Schmutz J."/>
            <person name="Larimer F."/>
            <person name="Land M."/>
            <person name="Hauser L."/>
            <person name="Kyrpides N."/>
            <person name="Kim E."/>
            <person name="Wawrik B."/>
            <person name="Richardson P."/>
        </authorList>
    </citation>
    <scope>NUCLEOTIDE SEQUENCE [LARGE SCALE GENOMIC DNA]</scope>
    <source>
        <strain evidence="8">DSM 6200 / JCM 39069 / Hxd3</strain>
    </source>
</reference>
<dbReference type="eggNOG" id="COG2246">
    <property type="taxonomic scope" value="Bacteria"/>
</dbReference>
<evidence type="ECO:0000259" key="6">
    <source>
        <dbReference type="Pfam" id="PF04138"/>
    </source>
</evidence>
<dbReference type="InterPro" id="IPR007267">
    <property type="entry name" value="GtrA_DPMS_TM"/>
</dbReference>
<dbReference type="GO" id="GO:0016020">
    <property type="term" value="C:membrane"/>
    <property type="evidence" value="ECO:0007669"/>
    <property type="project" value="UniProtKB-SubCell"/>
</dbReference>
<evidence type="ECO:0000313" key="8">
    <source>
        <dbReference type="Proteomes" id="UP000008561"/>
    </source>
</evidence>
<evidence type="ECO:0000256" key="1">
    <source>
        <dbReference type="ARBA" id="ARBA00004141"/>
    </source>
</evidence>
<feature type="transmembrane region" description="Helical" evidence="5">
    <location>
        <begin position="50"/>
        <end position="78"/>
    </location>
</feature>
<feature type="transmembrane region" description="Helical" evidence="5">
    <location>
        <begin position="17"/>
        <end position="38"/>
    </location>
</feature>
<sequence>MIGTGVDFALFALLCRFIYPPAANIISAGAGMVTNFVLQRRFVFEATRSLPVSFVLSFVFSIGGIFLGSFLIFLLIQIDFFNQVPLAAKVVATGIVFFYNFQTKKFAFEKK</sequence>
<dbReference type="STRING" id="96561.Dole_1441"/>
<gene>
    <name evidence="7" type="ordered locus">Dole_1441</name>
</gene>
<dbReference type="HOGENOM" id="CLU_083873_6_3_7"/>
<keyword evidence="2 5" id="KW-0812">Transmembrane</keyword>
<dbReference type="Pfam" id="PF04138">
    <property type="entry name" value="GtrA_DPMS_TM"/>
    <property type="match status" value="1"/>
</dbReference>
<evidence type="ECO:0000256" key="2">
    <source>
        <dbReference type="ARBA" id="ARBA00022692"/>
    </source>
</evidence>
<evidence type="ECO:0000256" key="4">
    <source>
        <dbReference type="ARBA" id="ARBA00023136"/>
    </source>
</evidence>
<organism evidence="7 8">
    <name type="scientific">Desulfosudis oleivorans (strain DSM 6200 / JCM 39069 / Hxd3)</name>
    <name type="common">Desulfococcus oleovorans</name>
    <dbReference type="NCBI Taxonomy" id="96561"/>
    <lineage>
        <taxon>Bacteria</taxon>
        <taxon>Pseudomonadati</taxon>
        <taxon>Thermodesulfobacteriota</taxon>
        <taxon>Desulfobacteria</taxon>
        <taxon>Desulfobacterales</taxon>
        <taxon>Desulfosudaceae</taxon>
        <taxon>Desulfosudis</taxon>
    </lineage>
</organism>
<comment type="subcellular location">
    <subcellularLocation>
        <location evidence="1">Membrane</location>
        <topology evidence="1">Multi-pass membrane protein</topology>
    </subcellularLocation>
</comment>
<feature type="transmembrane region" description="Helical" evidence="5">
    <location>
        <begin position="84"/>
        <end position="101"/>
    </location>
</feature>